<dbReference type="InterPro" id="IPR027065">
    <property type="entry name" value="Lon_Prtase"/>
</dbReference>
<feature type="active site" evidence="1">
    <location>
        <position position="246"/>
    </location>
</feature>
<dbReference type="SUPFAM" id="SSF54211">
    <property type="entry name" value="Ribosomal protein S5 domain 2-like"/>
    <property type="match status" value="1"/>
</dbReference>
<sequence length="307" mass="33496">MAKELEPIVEVEGGDDAKGSFMLTTVRMGKANIYSYAAAKFNKYHEIYPEKYIRAENETDEEYNIRQLHLMEGSKINAIKTAYQEAGKKYIIKYQGVFVSGVIEDMPAEGKLKPGDRITAADGIAFKSSDEFTSHVSNKKIGDTVSLTIKRDGKKKTIKLKVQPFKQDASRVGVGISLVDDKSITTEPEVEVKTDQIGGPSAGLMFSLEIYNQLTEGDLTKGYGIAGTGTMEEGEKVGPIGGIQQKIVAADKAGAEIFLAPNEGGKSDSNYREALIAAKDIKTEMKIVPIDTFSEAVEYLEGLKSKK</sequence>
<evidence type="ECO:0000259" key="3">
    <source>
        <dbReference type="PROSITE" id="PS51786"/>
    </source>
</evidence>
<dbReference type="GO" id="GO:0030163">
    <property type="term" value="P:protein catabolic process"/>
    <property type="evidence" value="ECO:0007669"/>
    <property type="project" value="InterPro"/>
</dbReference>
<evidence type="ECO:0000313" key="4">
    <source>
        <dbReference type="EMBL" id="RFU71206.1"/>
    </source>
</evidence>
<dbReference type="PROSITE" id="PS50106">
    <property type="entry name" value="PDZ"/>
    <property type="match status" value="1"/>
</dbReference>
<proteinExistence type="inferred from homology"/>
<dbReference type="InterPro" id="IPR008269">
    <property type="entry name" value="Lon_proteolytic"/>
</dbReference>
<keyword evidence="5" id="KW-1185">Reference proteome</keyword>
<dbReference type="InterPro" id="IPR036034">
    <property type="entry name" value="PDZ_sf"/>
</dbReference>
<evidence type="ECO:0000313" key="5">
    <source>
        <dbReference type="Proteomes" id="UP000264541"/>
    </source>
</evidence>
<dbReference type="Gene3D" id="3.30.230.10">
    <property type="match status" value="1"/>
</dbReference>
<dbReference type="InterPro" id="IPR020568">
    <property type="entry name" value="Ribosomal_Su5_D2-typ_SF"/>
</dbReference>
<keyword evidence="1" id="KW-0720">Serine protease</keyword>
<dbReference type="GO" id="GO:0005524">
    <property type="term" value="F:ATP binding"/>
    <property type="evidence" value="ECO:0007669"/>
    <property type="project" value="InterPro"/>
</dbReference>
<dbReference type="SMART" id="SM00228">
    <property type="entry name" value="PDZ"/>
    <property type="match status" value="1"/>
</dbReference>
<dbReference type="Pfam" id="PF05362">
    <property type="entry name" value="Lon_C"/>
    <property type="match status" value="1"/>
</dbReference>
<feature type="domain" description="PDZ" evidence="2">
    <location>
        <begin position="96"/>
        <end position="153"/>
    </location>
</feature>
<dbReference type="SUPFAM" id="SSF50156">
    <property type="entry name" value="PDZ domain-like"/>
    <property type="match status" value="1"/>
</dbReference>
<protein>
    <recommendedName>
        <fullName evidence="1">endopeptidase La</fullName>
        <ecNumber evidence="1">3.4.21.53</ecNumber>
    </recommendedName>
</protein>
<reference evidence="4 5" key="1">
    <citation type="submission" date="2018-08" db="EMBL/GenBank/DDBJ databases">
        <title>Bacillus chawlae sp. nov., Bacillus glennii sp. nov., and Bacillus saganii sp. nov. Isolated from the Vehicle Assembly Building at Kennedy Space Center where the Viking Spacecraft were Assembled.</title>
        <authorList>
            <person name="Seuylemezian A."/>
            <person name="Vaishampayan P."/>
        </authorList>
    </citation>
    <scope>NUCLEOTIDE SEQUENCE [LARGE SCALE GENOMIC DNA]</scope>
    <source>
        <strain evidence="4 5">V47-23a</strain>
    </source>
</reference>
<dbReference type="PROSITE" id="PS51786">
    <property type="entry name" value="LON_PROTEOLYTIC"/>
    <property type="match status" value="1"/>
</dbReference>
<accession>A0A372LT20</accession>
<comment type="caution">
    <text evidence="4">The sequence shown here is derived from an EMBL/GenBank/DDBJ whole genome shotgun (WGS) entry which is preliminary data.</text>
</comment>
<dbReference type="Pfam" id="PF13180">
    <property type="entry name" value="PDZ_2"/>
    <property type="match status" value="1"/>
</dbReference>
<comment type="catalytic activity">
    <reaction evidence="1">
        <text>Hydrolysis of proteins in presence of ATP.</text>
        <dbReference type="EC" id="3.4.21.53"/>
    </reaction>
</comment>
<comment type="similarity">
    <text evidence="1">Belongs to the peptidase S16 family.</text>
</comment>
<dbReference type="EC" id="3.4.21.53" evidence="1"/>
<evidence type="ECO:0000256" key="1">
    <source>
        <dbReference type="PROSITE-ProRule" id="PRU01122"/>
    </source>
</evidence>
<feature type="active site" evidence="1">
    <location>
        <position position="201"/>
    </location>
</feature>
<dbReference type="PANTHER" id="PTHR10046">
    <property type="entry name" value="ATP DEPENDENT LON PROTEASE FAMILY MEMBER"/>
    <property type="match status" value="1"/>
</dbReference>
<feature type="domain" description="Lon proteolytic" evidence="3">
    <location>
        <begin position="196"/>
        <end position="303"/>
    </location>
</feature>
<dbReference type="GO" id="GO:0004252">
    <property type="term" value="F:serine-type endopeptidase activity"/>
    <property type="evidence" value="ECO:0007669"/>
    <property type="project" value="UniProtKB-UniRule"/>
</dbReference>
<dbReference type="AlphaFoldDB" id="A0A372LT20"/>
<dbReference type="NCBIfam" id="NF041438">
    <property type="entry name" value="SepM_fam_S16"/>
    <property type="match status" value="1"/>
</dbReference>
<evidence type="ECO:0000259" key="2">
    <source>
        <dbReference type="PROSITE" id="PS50106"/>
    </source>
</evidence>
<dbReference type="GO" id="GO:0004176">
    <property type="term" value="F:ATP-dependent peptidase activity"/>
    <property type="evidence" value="ECO:0007669"/>
    <property type="project" value="UniProtKB-UniRule"/>
</dbReference>
<dbReference type="Proteomes" id="UP000264541">
    <property type="component" value="Unassembled WGS sequence"/>
</dbReference>
<name>A0A372LT20_9BACI</name>
<dbReference type="OrthoDB" id="2356897at2"/>
<dbReference type="InterPro" id="IPR001478">
    <property type="entry name" value="PDZ"/>
</dbReference>
<gene>
    <name evidence="4" type="ORF">D0469_04270</name>
</gene>
<dbReference type="EMBL" id="QVTE01000008">
    <property type="protein sequence ID" value="RFU71206.1"/>
    <property type="molecule type" value="Genomic_DNA"/>
</dbReference>
<dbReference type="InterPro" id="IPR014721">
    <property type="entry name" value="Ribsml_uS5_D2-typ_fold_subgr"/>
</dbReference>
<organism evidence="4 5">
    <name type="scientific">Peribacillus saganii</name>
    <dbReference type="NCBI Taxonomy" id="2303992"/>
    <lineage>
        <taxon>Bacteria</taxon>
        <taxon>Bacillati</taxon>
        <taxon>Bacillota</taxon>
        <taxon>Bacilli</taxon>
        <taxon>Bacillales</taxon>
        <taxon>Bacillaceae</taxon>
        <taxon>Peribacillus</taxon>
    </lineage>
</organism>
<dbReference type="GO" id="GO:0006508">
    <property type="term" value="P:proteolysis"/>
    <property type="evidence" value="ECO:0007669"/>
    <property type="project" value="UniProtKB-KW"/>
</dbReference>
<keyword evidence="1" id="KW-0645">Protease</keyword>
<keyword evidence="1" id="KW-0378">Hydrolase</keyword>